<dbReference type="InterPro" id="IPR040026">
    <property type="entry name" value="FliD"/>
</dbReference>
<dbReference type="RefSeq" id="WP_089216521.1">
    <property type="nucleotide sequence ID" value="NZ_FZPA01000010.1"/>
</dbReference>
<evidence type="ECO:0000256" key="4">
    <source>
        <dbReference type="ARBA" id="ARBA00023143"/>
    </source>
</evidence>
<feature type="domain" description="Flagellar hook-associated protein 2 N-terminal" evidence="6">
    <location>
        <begin position="13"/>
        <end position="111"/>
    </location>
</feature>
<comment type="function">
    <text evidence="5">Required for morphogenesis and for the elongation of the flagellar filament by facilitating polymerization of the flagellin monomers at the tip of growing filament. Forms a capping structure, which prevents flagellin subunits (transported through the central channel of the flagellum) from leaking out without polymerization at the distal end.</text>
</comment>
<evidence type="ECO:0000256" key="1">
    <source>
        <dbReference type="ARBA" id="ARBA00009764"/>
    </source>
</evidence>
<protein>
    <recommendedName>
        <fullName evidence="5">Flagellar hook-associated protein 2</fullName>
        <shortName evidence="5">HAP2</shortName>
    </recommendedName>
    <alternativeName>
        <fullName evidence="5">Flagellar cap protein</fullName>
    </alternativeName>
</protein>
<dbReference type="InterPro" id="IPR010810">
    <property type="entry name" value="Flagellin_hook_IN_motif"/>
</dbReference>
<dbReference type="GO" id="GO:0007155">
    <property type="term" value="P:cell adhesion"/>
    <property type="evidence" value="ECO:0007669"/>
    <property type="project" value="InterPro"/>
</dbReference>
<gene>
    <name evidence="8" type="ORF">SAMN06295955_11024</name>
</gene>
<dbReference type="Pfam" id="PF02465">
    <property type="entry name" value="FliD_N"/>
    <property type="match status" value="1"/>
</dbReference>
<evidence type="ECO:0000259" key="6">
    <source>
        <dbReference type="Pfam" id="PF02465"/>
    </source>
</evidence>
<dbReference type="Pfam" id="PF07195">
    <property type="entry name" value="FliD_C"/>
    <property type="match status" value="1"/>
</dbReference>
<dbReference type="InterPro" id="IPR003481">
    <property type="entry name" value="FliD_N"/>
</dbReference>
<dbReference type="GO" id="GO:0071973">
    <property type="term" value="P:bacterial-type flagellum-dependent cell motility"/>
    <property type="evidence" value="ECO:0007669"/>
    <property type="project" value="TreeGrafter"/>
</dbReference>
<reference evidence="8 9" key="1">
    <citation type="submission" date="2017-06" db="EMBL/GenBank/DDBJ databases">
        <authorList>
            <person name="Kim H.J."/>
            <person name="Triplett B.A."/>
        </authorList>
    </citation>
    <scope>NUCLEOTIDE SEQUENCE [LARGE SCALE GENOMIC DNA]</scope>
    <source>
        <strain evidence="8 9">DS15</strain>
    </source>
</reference>
<keyword evidence="9" id="KW-1185">Reference proteome</keyword>
<organism evidence="8 9">
    <name type="scientific">Sphingopyxis indica</name>
    <dbReference type="NCBI Taxonomy" id="436663"/>
    <lineage>
        <taxon>Bacteria</taxon>
        <taxon>Pseudomonadati</taxon>
        <taxon>Pseudomonadota</taxon>
        <taxon>Alphaproteobacteria</taxon>
        <taxon>Sphingomonadales</taxon>
        <taxon>Sphingomonadaceae</taxon>
        <taxon>Sphingopyxis</taxon>
    </lineage>
</organism>
<dbReference type="GO" id="GO:0009421">
    <property type="term" value="C:bacterial-type flagellum filament cap"/>
    <property type="evidence" value="ECO:0007669"/>
    <property type="project" value="InterPro"/>
</dbReference>
<proteinExistence type="inferred from homology"/>
<name>A0A239JD16_9SPHN</name>
<dbReference type="AlphaFoldDB" id="A0A239JD16"/>
<dbReference type="Pfam" id="PF07196">
    <property type="entry name" value="Flagellin_IN"/>
    <property type="match status" value="1"/>
</dbReference>
<dbReference type="EMBL" id="FZPA01000010">
    <property type="protein sequence ID" value="SNT03936.1"/>
    <property type="molecule type" value="Genomic_DNA"/>
</dbReference>
<evidence type="ECO:0000256" key="3">
    <source>
        <dbReference type="ARBA" id="ARBA00023054"/>
    </source>
</evidence>
<evidence type="ECO:0000313" key="8">
    <source>
        <dbReference type="EMBL" id="SNT03936.1"/>
    </source>
</evidence>
<accession>A0A239JD16</accession>
<feature type="domain" description="Flagellar hook-associated protein 2 C-terminal" evidence="7">
    <location>
        <begin position="218"/>
        <end position="433"/>
    </location>
</feature>
<sequence>MVSSIANSLGFGSGIDTVQIVTDLANASRQPKIDRMTTLTQQNQARISAVAQARSDLEGFADSLSQMVEDGTLRSTPTVSDESVLTATARAGLQADSFAATIEVTQLARAQTAYSGIVADREAAIGQGTMTLNVGGTDYTITIDATNDSLNGLADAINASDSGVTASVIADQGGYRLIVKGQTGEANGFTLAADAGADPGLAAFTYGSGGSMTLGQAATDAKFTIDGVAFSRATNIVDDVVPGMSLTLKKAAPGQPVDIGASRPLDMIRQTVTDFVAVYNQLKESLSSASSLSGSTMSLRQLESTLSGLVGTVLTSDPNINKLTDIGIYTTKDGVLAVDSDKLEAALAADAGAVEALFNPRRDATHSEATDPGIAFTLDAIRDAAVATDGILTRVEESLDAKSEALAEQLEKIEEREESYRARLEKQFGGLDAKLAAFKATQSYLEQQIEIWNNQYKN</sequence>
<keyword evidence="8" id="KW-0966">Cell projection</keyword>
<evidence type="ECO:0000256" key="5">
    <source>
        <dbReference type="RuleBase" id="RU362066"/>
    </source>
</evidence>
<comment type="subunit">
    <text evidence="2 5">Homopentamer.</text>
</comment>
<evidence type="ECO:0000256" key="2">
    <source>
        <dbReference type="ARBA" id="ARBA00011255"/>
    </source>
</evidence>
<keyword evidence="5" id="KW-0964">Secreted</keyword>
<keyword evidence="8" id="KW-0282">Flagellum</keyword>
<dbReference type="Proteomes" id="UP000198339">
    <property type="component" value="Unassembled WGS sequence"/>
</dbReference>
<dbReference type="PANTHER" id="PTHR30288:SF0">
    <property type="entry name" value="FLAGELLAR HOOK-ASSOCIATED PROTEIN 2"/>
    <property type="match status" value="1"/>
</dbReference>
<comment type="subcellular location">
    <subcellularLocation>
        <location evidence="5">Secreted</location>
    </subcellularLocation>
    <subcellularLocation>
        <location evidence="5">Bacterial flagellum</location>
    </subcellularLocation>
</comment>
<dbReference type="InterPro" id="IPR010809">
    <property type="entry name" value="FliD_C"/>
</dbReference>
<dbReference type="OrthoDB" id="7388356at2"/>
<keyword evidence="8" id="KW-0969">Cilium</keyword>
<dbReference type="GO" id="GO:0009424">
    <property type="term" value="C:bacterial-type flagellum hook"/>
    <property type="evidence" value="ECO:0007669"/>
    <property type="project" value="UniProtKB-UniRule"/>
</dbReference>
<comment type="similarity">
    <text evidence="1 5">Belongs to the FliD family.</text>
</comment>
<keyword evidence="3 5" id="KW-0175">Coiled coil</keyword>
<evidence type="ECO:0000259" key="7">
    <source>
        <dbReference type="Pfam" id="PF07195"/>
    </source>
</evidence>
<evidence type="ECO:0000313" key="9">
    <source>
        <dbReference type="Proteomes" id="UP000198339"/>
    </source>
</evidence>
<feature type="coiled-coil region" evidence="5">
    <location>
        <begin position="392"/>
        <end position="427"/>
    </location>
</feature>
<dbReference type="PANTHER" id="PTHR30288">
    <property type="entry name" value="FLAGELLAR CAP/ASSEMBLY PROTEIN FLID"/>
    <property type="match status" value="1"/>
</dbReference>
<keyword evidence="4 5" id="KW-0975">Bacterial flagellum</keyword>
<dbReference type="GO" id="GO:0005576">
    <property type="term" value="C:extracellular region"/>
    <property type="evidence" value="ECO:0007669"/>
    <property type="project" value="UniProtKB-SubCell"/>
</dbReference>